<name>A0A0E9VNY2_ANGAN</name>
<organism evidence="1">
    <name type="scientific">Anguilla anguilla</name>
    <name type="common">European freshwater eel</name>
    <name type="synonym">Muraena anguilla</name>
    <dbReference type="NCBI Taxonomy" id="7936"/>
    <lineage>
        <taxon>Eukaryota</taxon>
        <taxon>Metazoa</taxon>
        <taxon>Chordata</taxon>
        <taxon>Craniata</taxon>
        <taxon>Vertebrata</taxon>
        <taxon>Euteleostomi</taxon>
        <taxon>Actinopterygii</taxon>
        <taxon>Neopterygii</taxon>
        <taxon>Teleostei</taxon>
        <taxon>Anguilliformes</taxon>
        <taxon>Anguillidae</taxon>
        <taxon>Anguilla</taxon>
    </lineage>
</organism>
<reference evidence="1" key="1">
    <citation type="submission" date="2014-11" db="EMBL/GenBank/DDBJ databases">
        <authorList>
            <person name="Amaro Gonzalez C."/>
        </authorList>
    </citation>
    <scope>NUCLEOTIDE SEQUENCE</scope>
</reference>
<protein>
    <submittedName>
        <fullName evidence="1">Uncharacterized protein</fullName>
    </submittedName>
</protein>
<sequence length="32" mass="3594">MLYVCLVITNTSLRFKKLNLNNLGGKGDRSPQ</sequence>
<proteinExistence type="predicted"/>
<dbReference type="EMBL" id="GBXM01029629">
    <property type="protein sequence ID" value="JAH78948.1"/>
    <property type="molecule type" value="Transcribed_RNA"/>
</dbReference>
<dbReference type="AlphaFoldDB" id="A0A0E9VNY2"/>
<reference evidence="1" key="2">
    <citation type="journal article" date="2015" name="Fish Shellfish Immunol.">
        <title>Early steps in the European eel (Anguilla anguilla)-Vibrio vulnificus interaction in the gills: Role of the RtxA13 toxin.</title>
        <authorList>
            <person name="Callol A."/>
            <person name="Pajuelo D."/>
            <person name="Ebbesson L."/>
            <person name="Teles M."/>
            <person name="MacKenzie S."/>
            <person name="Amaro C."/>
        </authorList>
    </citation>
    <scope>NUCLEOTIDE SEQUENCE</scope>
</reference>
<accession>A0A0E9VNY2</accession>
<evidence type="ECO:0000313" key="1">
    <source>
        <dbReference type="EMBL" id="JAH78948.1"/>
    </source>
</evidence>